<evidence type="ECO:0000313" key="1">
    <source>
        <dbReference type="EMBL" id="MCF4119420.1"/>
    </source>
</evidence>
<dbReference type="EMBL" id="JAKGSG010000002">
    <property type="protein sequence ID" value="MCF4119420.1"/>
    <property type="molecule type" value="Genomic_DNA"/>
</dbReference>
<dbReference type="Proteomes" id="UP001165405">
    <property type="component" value="Unassembled WGS sequence"/>
</dbReference>
<dbReference type="InterPro" id="IPR013321">
    <property type="entry name" value="Arc_rbn_hlx_hlx"/>
</dbReference>
<dbReference type="SUPFAM" id="SSF47598">
    <property type="entry name" value="Ribbon-helix-helix"/>
    <property type="match status" value="1"/>
</dbReference>
<dbReference type="InterPro" id="IPR010985">
    <property type="entry name" value="Ribbon_hlx_hlx"/>
</dbReference>
<comment type="caution">
    <text evidence="1">The sequence shown here is derived from an EMBL/GenBank/DDBJ whole genome shotgun (WGS) entry which is preliminary data.</text>
</comment>
<proteinExistence type="predicted"/>
<name>A0AA41QAZ2_9MICO</name>
<dbReference type="CDD" id="cd22231">
    <property type="entry name" value="RHH_NikR_HicB-like"/>
    <property type="match status" value="1"/>
</dbReference>
<dbReference type="Gene3D" id="1.10.1220.10">
    <property type="entry name" value="Met repressor-like"/>
    <property type="match status" value="1"/>
</dbReference>
<reference evidence="1" key="1">
    <citation type="submission" date="2022-01" db="EMBL/GenBank/DDBJ databases">
        <title>Antribacter sp. nov., isolated from Guizhou of China.</title>
        <authorList>
            <person name="Chengliang C."/>
            <person name="Ya Z."/>
        </authorList>
    </citation>
    <scope>NUCLEOTIDE SEQUENCE</scope>
    <source>
        <strain evidence="1">KLBMP 9083</strain>
    </source>
</reference>
<evidence type="ECO:0000313" key="2">
    <source>
        <dbReference type="Proteomes" id="UP001165405"/>
    </source>
</evidence>
<sequence length="78" mass="8341">MTTSVKLGVSLPKTDVEFLDDYAARSGLSSRSAALHEAVRSLRDAYLEAAYLEADEEWYASGEAGAWDAVVADGLDAD</sequence>
<protein>
    <submittedName>
        <fullName evidence="1">Ribbon-helix-helix domain-containing protein</fullName>
    </submittedName>
</protein>
<gene>
    <name evidence="1" type="ORF">L1785_00295</name>
</gene>
<dbReference type="RefSeq" id="WP_236087112.1">
    <property type="nucleotide sequence ID" value="NZ_JAKGSG010000002.1"/>
</dbReference>
<dbReference type="GO" id="GO:0006355">
    <property type="term" value="P:regulation of DNA-templated transcription"/>
    <property type="evidence" value="ECO:0007669"/>
    <property type="project" value="InterPro"/>
</dbReference>
<accession>A0AA41QAZ2</accession>
<organism evidence="1 2">
    <name type="scientific">Antribacter soli</name>
    <dbReference type="NCBI Taxonomy" id="2910976"/>
    <lineage>
        <taxon>Bacteria</taxon>
        <taxon>Bacillati</taxon>
        <taxon>Actinomycetota</taxon>
        <taxon>Actinomycetes</taxon>
        <taxon>Micrococcales</taxon>
        <taxon>Promicromonosporaceae</taxon>
        <taxon>Antribacter</taxon>
    </lineage>
</organism>
<dbReference type="AlphaFoldDB" id="A0AA41QAZ2"/>
<keyword evidence="2" id="KW-1185">Reference proteome</keyword>